<dbReference type="Proteomes" id="UP001153620">
    <property type="component" value="Chromosome 3"/>
</dbReference>
<name>A0A9N9S328_9DIPT</name>
<accession>A0A9N9S328</accession>
<protein>
    <submittedName>
        <fullName evidence="1">Uncharacterized protein</fullName>
    </submittedName>
</protein>
<proteinExistence type="predicted"/>
<dbReference type="AlphaFoldDB" id="A0A9N9S328"/>
<organism evidence="1 2">
    <name type="scientific">Chironomus riparius</name>
    <dbReference type="NCBI Taxonomy" id="315576"/>
    <lineage>
        <taxon>Eukaryota</taxon>
        <taxon>Metazoa</taxon>
        <taxon>Ecdysozoa</taxon>
        <taxon>Arthropoda</taxon>
        <taxon>Hexapoda</taxon>
        <taxon>Insecta</taxon>
        <taxon>Pterygota</taxon>
        <taxon>Neoptera</taxon>
        <taxon>Endopterygota</taxon>
        <taxon>Diptera</taxon>
        <taxon>Nematocera</taxon>
        <taxon>Chironomoidea</taxon>
        <taxon>Chironomidae</taxon>
        <taxon>Chironominae</taxon>
        <taxon>Chironomus</taxon>
    </lineage>
</organism>
<reference evidence="1" key="2">
    <citation type="submission" date="2022-10" db="EMBL/GenBank/DDBJ databases">
        <authorList>
            <consortium name="ENA_rothamsted_submissions"/>
            <consortium name="culmorum"/>
            <person name="King R."/>
        </authorList>
    </citation>
    <scope>NUCLEOTIDE SEQUENCE</scope>
</reference>
<evidence type="ECO:0000313" key="2">
    <source>
        <dbReference type="Proteomes" id="UP001153620"/>
    </source>
</evidence>
<sequence>MCDPCEQMCCPSDCSPYCDPCSPPMTCEPYCSPCQPMYQSDCMQMCSPCQPMCQPSCAPACDPCCPPKRCKSRELKGSVLLTSCECVKRNGLQLDCPRTECKGRPCCTVKPWPLCCPSKYTWRYTNVTMGKATNPARPACKPKSNGTCNPCVASFDPCCNDC</sequence>
<keyword evidence="2" id="KW-1185">Reference proteome</keyword>
<dbReference type="EMBL" id="OU895879">
    <property type="protein sequence ID" value="CAG9807311.1"/>
    <property type="molecule type" value="Genomic_DNA"/>
</dbReference>
<reference evidence="1" key="1">
    <citation type="submission" date="2022-01" db="EMBL/GenBank/DDBJ databases">
        <authorList>
            <person name="King R."/>
        </authorList>
    </citation>
    <scope>NUCLEOTIDE SEQUENCE</scope>
</reference>
<dbReference type="OrthoDB" id="6611808at2759"/>
<evidence type="ECO:0000313" key="1">
    <source>
        <dbReference type="EMBL" id="CAG9807311.1"/>
    </source>
</evidence>
<gene>
    <name evidence="1" type="ORF">CHIRRI_LOCUS10160</name>
</gene>